<keyword evidence="1" id="KW-1133">Transmembrane helix</keyword>
<protein>
    <submittedName>
        <fullName evidence="2">DUF3169 family protein</fullName>
    </submittedName>
</protein>
<dbReference type="InterPro" id="IPR021509">
    <property type="entry name" value="DUF3169"/>
</dbReference>
<dbReference type="AlphaFoldDB" id="A0A371J4Z7"/>
<keyword evidence="3" id="KW-1185">Reference proteome</keyword>
<dbReference type="EMBL" id="NOJY02000010">
    <property type="protein sequence ID" value="RDY27852.1"/>
    <property type="molecule type" value="Genomic_DNA"/>
</dbReference>
<name>A0A371J4Z7_9FIRM</name>
<evidence type="ECO:0000256" key="1">
    <source>
        <dbReference type="SAM" id="Phobius"/>
    </source>
</evidence>
<organism evidence="2 3">
    <name type="scientific">Romboutsia weinsteinii</name>
    <dbReference type="NCBI Taxonomy" id="2020949"/>
    <lineage>
        <taxon>Bacteria</taxon>
        <taxon>Bacillati</taxon>
        <taxon>Bacillota</taxon>
        <taxon>Clostridia</taxon>
        <taxon>Peptostreptococcales</taxon>
        <taxon>Peptostreptococcaceae</taxon>
        <taxon>Romboutsia</taxon>
    </lineage>
</organism>
<proteinExistence type="predicted"/>
<keyword evidence="1" id="KW-0812">Transmembrane</keyword>
<feature type="transmembrane region" description="Helical" evidence="1">
    <location>
        <begin position="235"/>
        <end position="255"/>
    </location>
</feature>
<feature type="transmembrane region" description="Helical" evidence="1">
    <location>
        <begin position="59"/>
        <end position="81"/>
    </location>
</feature>
<keyword evidence="1" id="KW-0472">Membrane</keyword>
<evidence type="ECO:0000313" key="2">
    <source>
        <dbReference type="EMBL" id="RDY27852.1"/>
    </source>
</evidence>
<feature type="transmembrane region" description="Helical" evidence="1">
    <location>
        <begin position="210"/>
        <end position="229"/>
    </location>
</feature>
<feature type="transmembrane region" description="Helical" evidence="1">
    <location>
        <begin position="144"/>
        <end position="163"/>
    </location>
</feature>
<dbReference type="Pfam" id="PF11368">
    <property type="entry name" value="DUF3169"/>
    <property type="match status" value="1"/>
</dbReference>
<sequence length="263" mass="29583">MDDNRVSEIKKEDKKAFKGFLVITILSGIAGATFSNISGNLKEVIGPNLSSLLMNTLEQIVPFASIVISIIAIIASIIIYTNSRKGYELWKEKNEDDSTIDKIEQNLSYLLLAISINMILGFFFMGAGLKLLVFNNVNSDIDSIKVLLLFIGFLLCQVSCIIIQKKVVNLEKEINPLLKGSIYDAKFSEKWFDSCDESIKLSIYKSSYKSFKSVSTTCIILWLFSIIGFELWDFGIMPLVMVTIIWLVLTVSYCIEAIKHSKI</sequence>
<dbReference type="Proteomes" id="UP000215694">
    <property type="component" value="Unassembled WGS sequence"/>
</dbReference>
<comment type="caution">
    <text evidence="2">The sequence shown here is derived from an EMBL/GenBank/DDBJ whole genome shotgun (WGS) entry which is preliminary data.</text>
</comment>
<gene>
    <name evidence="2" type="ORF">CHL78_007560</name>
</gene>
<dbReference type="RefSeq" id="WP_094368916.1">
    <property type="nucleotide sequence ID" value="NZ_NOJY02000010.1"/>
</dbReference>
<feature type="transmembrane region" description="Helical" evidence="1">
    <location>
        <begin position="20"/>
        <end position="39"/>
    </location>
</feature>
<accession>A0A371J4Z7</accession>
<evidence type="ECO:0000313" key="3">
    <source>
        <dbReference type="Proteomes" id="UP000215694"/>
    </source>
</evidence>
<feature type="transmembrane region" description="Helical" evidence="1">
    <location>
        <begin position="109"/>
        <end position="132"/>
    </location>
</feature>
<reference evidence="2 3" key="1">
    <citation type="journal article" date="2017" name="Genome Announc.">
        <title>Draft Genome Sequence of Romboutsia weinsteinii sp. nov. Strain CCRI-19649(T) Isolated from Surface Water.</title>
        <authorList>
            <person name="Maheux A.F."/>
            <person name="Boudreau D.K."/>
            <person name="Berube E."/>
            <person name="Boissinot M."/>
            <person name="Cantin P."/>
            <person name="Raymond F."/>
            <person name="Corbeil J."/>
            <person name="Omar R.F."/>
            <person name="Bergeron M.G."/>
        </authorList>
    </citation>
    <scope>NUCLEOTIDE SEQUENCE [LARGE SCALE GENOMIC DNA]</scope>
    <source>
        <strain evidence="2 3">CCRI-19649</strain>
    </source>
</reference>
<dbReference type="OrthoDB" id="1777828at2"/>